<dbReference type="SUPFAM" id="SSF53822">
    <property type="entry name" value="Periplasmic binding protein-like I"/>
    <property type="match status" value="1"/>
</dbReference>
<keyword evidence="6" id="KW-1185">Reference proteome</keyword>
<dbReference type="GO" id="GO:0003700">
    <property type="term" value="F:DNA-binding transcription factor activity"/>
    <property type="evidence" value="ECO:0007669"/>
    <property type="project" value="TreeGrafter"/>
</dbReference>
<dbReference type="InterPro" id="IPR028082">
    <property type="entry name" value="Peripla_BP_I"/>
</dbReference>
<dbReference type="Gene3D" id="1.10.260.40">
    <property type="entry name" value="lambda repressor-like DNA-binding domains"/>
    <property type="match status" value="1"/>
</dbReference>
<evidence type="ECO:0000313" key="6">
    <source>
        <dbReference type="Proteomes" id="UP000317122"/>
    </source>
</evidence>
<evidence type="ECO:0000259" key="4">
    <source>
        <dbReference type="PROSITE" id="PS50932"/>
    </source>
</evidence>
<evidence type="ECO:0000313" key="5">
    <source>
        <dbReference type="EMBL" id="TWI18453.1"/>
    </source>
</evidence>
<evidence type="ECO:0000256" key="2">
    <source>
        <dbReference type="ARBA" id="ARBA00023125"/>
    </source>
</evidence>
<evidence type="ECO:0000256" key="1">
    <source>
        <dbReference type="ARBA" id="ARBA00023015"/>
    </source>
</evidence>
<reference evidence="5 6" key="1">
    <citation type="journal article" date="2015" name="Stand. Genomic Sci.">
        <title>Genomic Encyclopedia of Bacterial and Archaeal Type Strains, Phase III: the genomes of soil and plant-associated and newly described type strains.</title>
        <authorList>
            <person name="Whitman W.B."/>
            <person name="Woyke T."/>
            <person name="Klenk H.P."/>
            <person name="Zhou Y."/>
            <person name="Lilburn T.G."/>
            <person name="Beck B.J."/>
            <person name="De Vos P."/>
            <person name="Vandamme P."/>
            <person name="Eisen J.A."/>
            <person name="Garrity G."/>
            <person name="Hugenholtz P."/>
            <person name="Kyrpides N.C."/>
        </authorList>
    </citation>
    <scope>NUCLEOTIDE SEQUENCE [LARGE SCALE GENOMIC DNA]</scope>
    <source>
        <strain evidence="5 6">CGMCC 1.2546</strain>
    </source>
</reference>
<dbReference type="PANTHER" id="PTHR30146">
    <property type="entry name" value="LACI-RELATED TRANSCRIPTIONAL REPRESSOR"/>
    <property type="match status" value="1"/>
</dbReference>
<dbReference type="Proteomes" id="UP000317122">
    <property type="component" value="Unassembled WGS sequence"/>
</dbReference>
<dbReference type="PROSITE" id="PS50932">
    <property type="entry name" value="HTH_LACI_2"/>
    <property type="match status" value="1"/>
</dbReference>
<dbReference type="PANTHER" id="PTHR30146:SF33">
    <property type="entry name" value="TRANSCRIPTIONAL REGULATOR"/>
    <property type="match status" value="1"/>
</dbReference>
<dbReference type="Pfam" id="PF00356">
    <property type="entry name" value="LacI"/>
    <property type="match status" value="1"/>
</dbReference>
<gene>
    <name evidence="5" type="ORF">IQ26_07317</name>
</gene>
<dbReference type="SUPFAM" id="SSF47413">
    <property type="entry name" value="lambda repressor-like DNA-binding domains"/>
    <property type="match status" value="1"/>
</dbReference>
<evidence type="ECO:0000256" key="3">
    <source>
        <dbReference type="ARBA" id="ARBA00023163"/>
    </source>
</evidence>
<dbReference type="GO" id="GO:0000976">
    <property type="term" value="F:transcription cis-regulatory region binding"/>
    <property type="evidence" value="ECO:0007669"/>
    <property type="project" value="TreeGrafter"/>
</dbReference>
<dbReference type="Gene3D" id="3.40.50.2300">
    <property type="match status" value="2"/>
</dbReference>
<dbReference type="EMBL" id="VLKT01000093">
    <property type="protein sequence ID" value="TWI18453.1"/>
    <property type="molecule type" value="Genomic_DNA"/>
</dbReference>
<keyword evidence="3" id="KW-0804">Transcription</keyword>
<dbReference type="AlphaFoldDB" id="A0A562MEV6"/>
<accession>A0A562MEV6</accession>
<keyword evidence="1" id="KW-0805">Transcription regulation</keyword>
<comment type="caution">
    <text evidence="5">The sequence shown here is derived from an EMBL/GenBank/DDBJ whole genome shotgun (WGS) entry which is preliminary data.</text>
</comment>
<proteinExistence type="predicted"/>
<name>A0A562MEV6_9HYPH</name>
<dbReference type="InterPro" id="IPR046335">
    <property type="entry name" value="LacI/GalR-like_sensor"/>
</dbReference>
<sequence length="339" mass="36743">MAGNNKTPTMLDVARLANVSSMTVSRAFKRDASVGKETRERILKAADELGYVLDSTAANLSSRKTGFVAVTIPSINNANFADTLRGMSQRLRGSGLEILLGYTDYSVDEEERLIEQFLRRRPEAIVVTGGTHTDRCRKLLEHSGVPVVETWDLPAKPIGHVVGFSNAEAAKLMVDHFVERGYTRLGFIGGDTSRDTRGLDRRRGFLEAVKARGLDSSRLIASGPPPITMREGAASMREMIARWPDTQAVMCVSDLSAFGALTECQRKGIRVPEDIAIGGFGAYDLAEHAVPAITTIDASAKAIGTHAADTVLSLLSNPESTDVRMVTRITPKIIARQTT</sequence>
<dbReference type="RefSeq" id="WP_240547428.1">
    <property type="nucleotide sequence ID" value="NZ_BSPF01000143.1"/>
</dbReference>
<dbReference type="InterPro" id="IPR010982">
    <property type="entry name" value="Lambda_DNA-bd_dom_sf"/>
</dbReference>
<feature type="domain" description="HTH lacI-type" evidence="4">
    <location>
        <begin position="8"/>
        <end position="62"/>
    </location>
</feature>
<dbReference type="InterPro" id="IPR000843">
    <property type="entry name" value="HTH_LacI"/>
</dbReference>
<dbReference type="Pfam" id="PF13377">
    <property type="entry name" value="Peripla_BP_3"/>
    <property type="match status" value="1"/>
</dbReference>
<dbReference type="CDD" id="cd01575">
    <property type="entry name" value="PBP1_GntR"/>
    <property type="match status" value="1"/>
</dbReference>
<dbReference type="CDD" id="cd01392">
    <property type="entry name" value="HTH_LacI"/>
    <property type="match status" value="1"/>
</dbReference>
<protein>
    <submittedName>
        <fullName evidence="5">LacI family transcriptional regulator</fullName>
    </submittedName>
</protein>
<dbReference type="SMART" id="SM00354">
    <property type="entry name" value="HTH_LACI"/>
    <property type="match status" value="1"/>
</dbReference>
<keyword evidence="2" id="KW-0238">DNA-binding</keyword>
<organism evidence="5 6">
    <name type="scientific">Mesorhizobium tianshanense</name>
    <dbReference type="NCBI Taxonomy" id="39844"/>
    <lineage>
        <taxon>Bacteria</taxon>
        <taxon>Pseudomonadati</taxon>
        <taxon>Pseudomonadota</taxon>
        <taxon>Alphaproteobacteria</taxon>
        <taxon>Hyphomicrobiales</taxon>
        <taxon>Phyllobacteriaceae</taxon>
        <taxon>Mesorhizobium</taxon>
    </lineage>
</organism>